<evidence type="ECO:0000313" key="3">
    <source>
        <dbReference type="Proteomes" id="UP000664277"/>
    </source>
</evidence>
<comment type="caution">
    <text evidence="2">The sequence shown here is derived from an EMBL/GenBank/DDBJ whole genome shotgun (WGS) entry which is preliminary data.</text>
</comment>
<protein>
    <submittedName>
        <fullName evidence="2">FHA domain-containing protein</fullName>
    </submittedName>
</protein>
<name>A0A8J7PCX9_9BACT</name>
<organism evidence="2 3">
    <name type="scientific">Candidatus Obscuribacter phosphatis</name>
    <dbReference type="NCBI Taxonomy" id="1906157"/>
    <lineage>
        <taxon>Bacteria</taxon>
        <taxon>Bacillati</taxon>
        <taxon>Candidatus Melainabacteria</taxon>
        <taxon>Candidatus Obscuribacterales</taxon>
        <taxon>Candidatus Obscuribacteraceae</taxon>
        <taxon>Candidatus Obscuribacter</taxon>
    </lineage>
</organism>
<evidence type="ECO:0000259" key="1">
    <source>
        <dbReference type="PROSITE" id="PS50006"/>
    </source>
</evidence>
<dbReference type="PROSITE" id="PS50006">
    <property type="entry name" value="FHA_DOMAIN"/>
    <property type="match status" value="1"/>
</dbReference>
<feature type="domain" description="FHA" evidence="1">
    <location>
        <begin position="31"/>
        <end position="81"/>
    </location>
</feature>
<dbReference type="CDD" id="cd00060">
    <property type="entry name" value="FHA"/>
    <property type="match status" value="1"/>
</dbReference>
<reference evidence="2" key="1">
    <citation type="submission" date="2021-02" db="EMBL/GenBank/DDBJ databases">
        <title>Genome-Resolved Metagenomics of a Microbial Community Performing Photosynthetic Biological Nutrient Removal.</title>
        <authorList>
            <person name="Mcdaniel E.A."/>
        </authorList>
    </citation>
    <scope>NUCLEOTIDE SEQUENCE</scope>
    <source>
        <strain evidence="2">UWPOB_OBS1</strain>
    </source>
</reference>
<dbReference type="SUPFAM" id="SSF49879">
    <property type="entry name" value="SMAD/FHA domain"/>
    <property type="match status" value="1"/>
</dbReference>
<evidence type="ECO:0000313" key="2">
    <source>
        <dbReference type="EMBL" id="MBN8658857.1"/>
    </source>
</evidence>
<accession>A0A8J7PCX9</accession>
<dbReference type="PANTHER" id="PTHR23308">
    <property type="entry name" value="NUCLEAR INHIBITOR OF PROTEIN PHOSPHATASE-1"/>
    <property type="match status" value="1"/>
</dbReference>
<dbReference type="Pfam" id="PF00498">
    <property type="entry name" value="FHA"/>
    <property type="match status" value="1"/>
</dbReference>
<dbReference type="Gene3D" id="2.60.200.20">
    <property type="match status" value="1"/>
</dbReference>
<gene>
    <name evidence="2" type="ORF">J0M35_00730</name>
</gene>
<proteinExistence type="predicted"/>
<dbReference type="Proteomes" id="UP000664277">
    <property type="component" value="Unassembled WGS sequence"/>
</dbReference>
<dbReference type="InterPro" id="IPR000253">
    <property type="entry name" value="FHA_dom"/>
</dbReference>
<sequence length="103" mass="11528">MTESQGQQGTRLPVLVNLEDGQRFTIQTQAVTLGRDPDCDLVLAEDGYASANHCRIFWDQGRLWLEDLMSSNGTTLNEQIVKIPTKLTPGDVIKAGRTHFRIE</sequence>
<dbReference type="EMBL" id="JAFLCK010000001">
    <property type="protein sequence ID" value="MBN8658857.1"/>
    <property type="molecule type" value="Genomic_DNA"/>
</dbReference>
<dbReference type="InterPro" id="IPR008984">
    <property type="entry name" value="SMAD_FHA_dom_sf"/>
</dbReference>
<dbReference type="InterPro" id="IPR050923">
    <property type="entry name" value="Cell_Proc_Reg/RNA_Proc"/>
</dbReference>
<dbReference type="AlphaFoldDB" id="A0A8J7PCX9"/>
<dbReference type="SMART" id="SM00240">
    <property type="entry name" value="FHA"/>
    <property type="match status" value="1"/>
</dbReference>